<keyword evidence="3" id="KW-1185">Reference proteome</keyword>
<reference evidence="3" key="1">
    <citation type="submission" date="2016-03" db="EMBL/GenBank/DDBJ databases">
        <authorList>
            <person name="Ploux O."/>
        </authorList>
    </citation>
    <scope>NUCLEOTIDE SEQUENCE [LARGE SCALE GENOMIC DNA]</scope>
    <source>
        <strain evidence="3">UK7</strain>
    </source>
</reference>
<feature type="compositionally biased region" description="Basic residues" evidence="1">
    <location>
        <begin position="132"/>
        <end position="141"/>
    </location>
</feature>
<gene>
    <name evidence="2" type="ORF">RCO7_08731</name>
</gene>
<organism evidence="2 3">
    <name type="scientific">Rhynchosporium graminicola</name>
    <dbReference type="NCBI Taxonomy" id="2792576"/>
    <lineage>
        <taxon>Eukaryota</taxon>
        <taxon>Fungi</taxon>
        <taxon>Dikarya</taxon>
        <taxon>Ascomycota</taxon>
        <taxon>Pezizomycotina</taxon>
        <taxon>Leotiomycetes</taxon>
        <taxon>Helotiales</taxon>
        <taxon>Ploettnerulaceae</taxon>
        <taxon>Rhynchosporium</taxon>
    </lineage>
</organism>
<accession>A0A1E1KCC9</accession>
<comment type="caution">
    <text evidence="2">The sequence shown here is derived from an EMBL/GenBank/DDBJ whole genome shotgun (WGS) entry which is preliminary data.</text>
</comment>
<dbReference type="EMBL" id="FJUW01000011">
    <property type="protein sequence ID" value="CZS95713.1"/>
    <property type="molecule type" value="Genomic_DNA"/>
</dbReference>
<feature type="region of interest" description="Disordered" evidence="1">
    <location>
        <begin position="95"/>
        <end position="115"/>
    </location>
</feature>
<sequence length="215" mass="25360">MATSALRSAFIESQSRRHQTRSVVRATTAFLSPSTDTPPPPIPKIPRQRKLKRRAIEPEEEEVEEVEEEEEEEGQGEEEHIAKFRLASLRKLFHRENKDRRHHKPGYEGRKTKPHEWAFRAMGLKAMKKQLARKQQRVRDKRSKEIGRITPPTLRKWLEERMDTEEHPSSVLQKSKREQLALDKIDFMENGTNLNKPGHIRYRPWKGSKLSMEVE</sequence>
<feature type="region of interest" description="Disordered" evidence="1">
    <location>
        <begin position="1"/>
        <end position="81"/>
    </location>
</feature>
<evidence type="ECO:0000313" key="2">
    <source>
        <dbReference type="EMBL" id="CZS95713.1"/>
    </source>
</evidence>
<dbReference type="Proteomes" id="UP000178129">
    <property type="component" value="Unassembled WGS sequence"/>
</dbReference>
<dbReference type="InParanoid" id="A0A1E1KCC9"/>
<evidence type="ECO:0000313" key="3">
    <source>
        <dbReference type="Proteomes" id="UP000178129"/>
    </source>
</evidence>
<evidence type="ECO:0000256" key="1">
    <source>
        <dbReference type="SAM" id="MobiDB-lite"/>
    </source>
</evidence>
<proteinExistence type="predicted"/>
<feature type="region of interest" description="Disordered" evidence="1">
    <location>
        <begin position="132"/>
        <end position="152"/>
    </location>
</feature>
<dbReference type="AlphaFoldDB" id="A0A1E1KCC9"/>
<name>A0A1E1KCC9_9HELO</name>
<protein>
    <submittedName>
        <fullName evidence="2">Uncharacterized protein</fullName>
    </submittedName>
</protein>
<feature type="compositionally biased region" description="Acidic residues" evidence="1">
    <location>
        <begin position="58"/>
        <end position="76"/>
    </location>
</feature>